<protein>
    <recommendedName>
        <fullName evidence="4">Cytochrome oxidase assembly protein</fullName>
    </recommendedName>
</protein>
<accession>A0ABY1Q4W3</accession>
<evidence type="ECO:0000256" key="1">
    <source>
        <dbReference type="SAM" id="Phobius"/>
    </source>
</evidence>
<dbReference type="EMBL" id="FXUL01000006">
    <property type="protein sequence ID" value="SMP59773.1"/>
    <property type="molecule type" value="Genomic_DNA"/>
</dbReference>
<keyword evidence="1" id="KW-0472">Membrane</keyword>
<evidence type="ECO:0008006" key="4">
    <source>
        <dbReference type="Google" id="ProtNLM"/>
    </source>
</evidence>
<dbReference type="Proteomes" id="UP001158049">
    <property type="component" value="Unassembled WGS sequence"/>
</dbReference>
<dbReference type="Pfam" id="PF05751">
    <property type="entry name" value="FixH"/>
    <property type="match status" value="1"/>
</dbReference>
<feature type="transmembrane region" description="Helical" evidence="1">
    <location>
        <begin position="21"/>
        <end position="42"/>
    </location>
</feature>
<evidence type="ECO:0000313" key="3">
    <source>
        <dbReference type="Proteomes" id="UP001158049"/>
    </source>
</evidence>
<dbReference type="InterPro" id="IPR008620">
    <property type="entry name" value="FixH"/>
</dbReference>
<keyword evidence="1" id="KW-1133">Transmembrane helix</keyword>
<keyword evidence="3" id="KW-1185">Reference proteome</keyword>
<sequence length="173" mass="19322">MQTTKFNEPAPAPWYRHRWPWLIMLGPFLVVLAGSYTMWLAYSGQDALVVGDYYRQGKAINRDLTRERAAVSLGLQFALRYDAASGRLLGSISGAGKPVQGAMMLKLVHSTRPEKDIVLPMLADADGNVSARLPMLDMARWQVILEDQERSWRVSGVWPWPQQPAVALSASQP</sequence>
<comment type="caution">
    <text evidence="2">The sequence shown here is derived from an EMBL/GenBank/DDBJ whole genome shotgun (WGS) entry which is preliminary data.</text>
</comment>
<reference evidence="2 3" key="1">
    <citation type="submission" date="2017-05" db="EMBL/GenBank/DDBJ databases">
        <authorList>
            <person name="Varghese N."/>
            <person name="Submissions S."/>
        </authorList>
    </citation>
    <scope>NUCLEOTIDE SEQUENCE [LARGE SCALE GENOMIC DNA]</scope>
    <source>
        <strain evidence="2 3">DSM 26001</strain>
    </source>
</reference>
<keyword evidence="1" id="KW-0812">Transmembrane</keyword>
<name>A0ABY1Q4W3_9BURK</name>
<dbReference type="RefSeq" id="WP_283442253.1">
    <property type="nucleotide sequence ID" value="NZ_FXUL01000006.1"/>
</dbReference>
<organism evidence="2 3">
    <name type="scientific">Noviherbaspirillum suwonense</name>
    <dbReference type="NCBI Taxonomy" id="1224511"/>
    <lineage>
        <taxon>Bacteria</taxon>
        <taxon>Pseudomonadati</taxon>
        <taxon>Pseudomonadota</taxon>
        <taxon>Betaproteobacteria</taxon>
        <taxon>Burkholderiales</taxon>
        <taxon>Oxalobacteraceae</taxon>
        <taxon>Noviherbaspirillum</taxon>
    </lineage>
</organism>
<gene>
    <name evidence="2" type="ORF">SAMN06295970_106148</name>
</gene>
<evidence type="ECO:0000313" key="2">
    <source>
        <dbReference type="EMBL" id="SMP59773.1"/>
    </source>
</evidence>
<proteinExistence type="predicted"/>